<evidence type="ECO:0000256" key="1">
    <source>
        <dbReference type="SAM" id="Phobius"/>
    </source>
</evidence>
<accession>A0A8J8M967</accession>
<sequence>MNKKIRVSFIYGILCIIIFLLFIQSNKSSDKYNKNVREIKAKVIEVDDSNVVKAGVSAIGFQELKVIAGNSNYKGETIDVENQLVGKLDYDNYYKIGDIIIIAVKTENDKIIDAKAVDLYRQNYLGFIFLVFVILLIIYARSIGVKALLSFICTMFILWKFLIPNLLQGKNPLIIAFITLFALSAIILFTVAGFNKKGISAFLGTLSGLLITLVLTMVVGDKLGLMGMTSPYAETIVFSGYFDLNMKYIFYVAIIIGSSGAAMDIAMDVSSACQEIKNKKKNITQRELIKSGFNVGRDVIGTMTTTLLLAYSGGYLTLLMLFQIRDSSFTRIINMKIISAEIMRTLIGSIGLVIVAPITAIIAGILMGTKVIKKLD</sequence>
<feature type="transmembrane region" description="Helical" evidence="1">
    <location>
        <begin position="124"/>
        <end position="140"/>
    </location>
</feature>
<feature type="transmembrane region" description="Helical" evidence="1">
    <location>
        <begin position="147"/>
        <end position="167"/>
    </location>
</feature>
<keyword evidence="1" id="KW-1133">Transmembrane helix</keyword>
<keyword evidence="1" id="KW-0472">Membrane</keyword>
<dbReference type="PANTHER" id="PTHR41771:SF1">
    <property type="entry name" value="MEMBRANE PROTEIN"/>
    <property type="match status" value="1"/>
</dbReference>
<feature type="transmembrane region" description="Helical" evidence="1">
    <location>
        <begin position="248"/>
        <end position="267"/>
    </location>
</feature>
<proteinExistence type="predicted"/>
<dbReference type="KEGG" id="vgu:HYG85_07135"/>
<feature type="transmembrane region" description="Helical" evidence="1">
    <location>
        <begin position="342"/>
        <end position="366"/>
    </location>
</feature>
<dbReference type="Pfam" id="PF07907">
    <property type="entry name" value="YibE_F"/>
    <property type="match status" value="1"/>
</dbReference>
<evidence type="ECO:0000313" key="2">
    <source>
        <dbReference type="EMBL" id="QUH28697.1"/>
    </source>
</evidence>
<evidence type="ECO:0000313" key="3">
    <source>
        <dbReference type="Proteomes" id="UP000677305"/>
    </source>
</evidence>
<dbReference type="AlphaFoldDB" id="A0A8J8M967"/>
<feature type="transmembrane region" description="Helical" evidence="1">
    <location>
        <begin position="173"/>
        <end position="194"/>
    </location>
</feature>
<dbReference type="PANTHER" id="PTHR41771">
    <property type="entry name" value="MEMBRANE PROTEIN-RELATED"/>
    <property type="match status" value="1"/>
</dbReference>
<keyword evidence="1" id="KW-0812">Transmembrane</keyword>
<feature type="transmembrane region" description="Helical" evidence="1">
    <location>
        <begin position="299"/>
        <end position="322"/>
    </location>
</feature>
<organism evidence="2 3">
    <name type="scientific">Vallitalea guaymasensis</name>
    <dbReference type="NCBI Taxonomy" id="1185412"/>
    <lineage>
        <taxon>Bacteria</taxon>
        <taxon>Bacillati</taxon>
        <taxon>Bacillota</taxon>
        <taxon>Clostridia</taxon>
        <taxon>Lachnospirales</taxon>
        <taxon>Vallitaleaceae</taxon>
        <taxon>Vallitalea</taxon>
    </lineage>
</organism>
<name>A0A8J8M967_9FIRM</name>
<feature type="transmembrane region" description="Helical" evidence="1">
    <location>
        <begin position="201"/>
        <end position="220"/>
    </location>
</feature>
<dbReference type="Proteomes" id="UP000677305">
    <property type="component" value="Chromosome"/>
</dbReference>
<dbReference type="EMBL" id="CP058561">
    <property type="protein sequence ID" value="QUH28697.1"/>
    <property type="molecule type" value="Genomic_DNA"/>
</dbReference>
<feature type="transmembrane region" description="Helical" evidence="1">
    <location>
        <begin position="7"/>
        <end position="25"/>
    </location>
</feature>
<keyword evidence="3" id="KW-1185">Reference proteome</keyword>
<gene>
    <name evidence="2" type="ORF">HYG85_07135</name>
</gene>
<protein>
    <submittedName>
        <fullName evidence="2">YibE/F family protein</fullName>
    </submittedName>
</protein>
<dbReference type="RefSeq" id="WP_212692908.1">
    <property type="nucleotide sequence ID" value="NZ_CP058561.1"/>
</dbReference>
<dbReference type="InterPro" id="IPR012507">
    <property type="entry name" value="YibE_F"/>
</dbReference>
<reference evidence="2 3" key="1">
    <citation type="submission" date="2020-07" db="EMBL/GenBank/DDBJ databases">
        <title>Vallitalea guaymasensis genome.</title>
        <authorList>
            <person name="Postec A."/>
        </authorList>
    </citation>
    <scope>NUCLEOTIDE SEQUENCE [LARGE SCALE GENOMIC DNA]</scope>
    <source>
        <strain evidence="2 3">Ra1766G1</strain>
    </source>
</reference>